<dbReference type="EC" id="2.7.7.7" evidence="1"/>
<dbReference type="GO" id="GO:0006261">
    <property type="term" value="P:DNA-templated DNA replication"/>
    <property type="evidence" value="ECO:0007669"/>
    <property type="project" value="InterPro"/>
</dbReference>
<dbReference type="SUPFAM" id="SSF56672">
    <property type="entry name" value="DNA/RNA polymerases"/>
    <property type="match status" value="1"/>
</dbReference>
<evidence type="ECO:0000256" key="1">
    <source>
        <dbReference type="ARBA" id="ARBA00012417"/>
    </source>
</evidence>
<dbReference type="EMBL" id="BAVS01000008">
    <property type="protein sequence ID" value="GAE93001.1"/>
    <property type="molecule type" value="Genomic_DNA"/>
</dbReference>
<dbReference type="Proteomes" id="UP000019102">
    <property type="component" value="Unassembled WGS sequence"/>
</dbReference>
<sequence>MILQVHDELILEVPEEEVAVITKLVVDVMEQAIELSVPLKVDVDYGETWYDAK</sequence>
<reference evidence="5 6" key="1">
    <citation type="journal article" date="2014" name="Genome Announc.">
        <title>Draft Genome Sequence of the Boron-Tolerant and Moderately Halotolerant Bacterium Gracilibacillus boraciitolerans JCM 21714T.</title>
        <authorList>
            <person name="Ahmed I."/>
            <person name="Oshima K."/>
            <person name="Suda W."/>
            <person name="Kitamura K."/>
            <person name="Iida T."/>
            <person name="Ohmori Y."/>
            <person name="Fujiwara T."/>
            <person name="Hattori M."/>
            <person name="Ohkuma M."/>
        </authorList>
    </citation>
    <scope>NUCLEOTIDE SEQUENCE [LARGE SCALE GENOMIC DNA]</scope>
    <source>
        <strain evidence="5 6">JCM 21714</strain>
    </source>
</reference>
<dbReference type="GO" id="GO:0003887">
    <property type="term" value="F:DNA-directed DNA polymerase activity"/>
    <property type="evidence" value="ECO:0007669"/>
    <property type="project" value="UniProtKB-EC"/>
</dbReference>
<dbReference type="STRING" id="1298598.JCM21714_2030"/>
<dbReference type="InterPro" id="IPR001098">
    <property type="entry name" value="DNA-dir_DNA_pol_A_palm_dom"/>
</dbReference>
<dbReference type="PANTHER" id="PTHR10133">
    <property type="entry name" value="DNA POLYMERASE I"/>
    <property type="match status" value="1"/>
</dbReference>
<accession>W4VIN0</accession>
<keyword evidence="2" id="KW-0235">DNA replication</keyword>
<dbReference type="InterPro" id="IPR002298">
    <property type="entry name" value="DNA_polymerase_A"/>
</dbReference>
<comment type="caution">
    <text evidence="5">The sequence shown here is derived from an EMBL/GenBank/DDBJ whole genome shotgun (WGS) entry which is preliminary data.</text>
</comment>
<dbReference type="AlphaFoldDB" id="W4VIN0"/>
<organism evidence="5 6">
    <name type="scientific">Gracilibacillus boraciitolerans JCM 21714</name>
    <dbReference type="NCBI Taxonomy" id="1298598"/>
    <lineage>
        <taxon>Bacteria</taxon>
        <taxon>Bacillati</taxon>
        <taxon>Bacillota</taxon>
        <taxon>Bacilli</taxon>
        <taxon>Bacillales</taxon>
        <taxon>Bacillaceae</taxon>
        <taxon>Gracilibacillus</taxon>
    </lineage>
</organism>
<evidence type="ECO:0000259" key="4">
    <source>
        <dbReference type="Pfam" id="PF00476"/>
    </source>
</evidence>
<dbReference type="PANTHER" id="PTHR10133:SF27">
    <property type="entry name" value="DNA POLYMERASE NU"/>
    <property type="match status" value="1"/>
</dbReference>
<evidence type="ECO:0000256" key="2">
    <source>
        <dbReference type="ARBA" id="ARBA00022705"/>
    </source>
</evidence>
<keyword evidence="6" id="KW-1185">Reference proteome</keyword>
<feature type="domain" description="DNA-directed DNA polymerase family A palm" evidence="4">
    <location>
        <begin position="1"/>
        <end position="51"/>
    </location>
</feature>
<dbReference type="GO" id="GO:0003677">
    <property type="term" value="F:DNA binding"/>
    <property type="evidence" value="ECO:0007669"/>
    <property type="project" value="InterPro"/>
</dbReference>
<protein>
    <recommendedName>
        <fullName evidence="1">DNA-directed DNA polymerase</fullName>
        <ecNumber evidence="1">2.7.7.7</ecNumber>
    </recommendedName>
</protein>
<dbReference type="InterPro" id="IPR043502">
    <property type="entry name" value="DNA/RNA_pol_sf"/>
</dbReference>
<dbReference type="eggNOG" id="COG0749">
    <property type="taxonomic scope" value="Bacteria"/>
</dbReference>
<evidence type="ECO:0000313" key="6">
    <source>
        <dbReference type="Proteomes" id="UP000019102"/>
    </source>
</evidence>
<gene>
    <name evidence="5" type="ORF">JCM21714_2030</name>
</gene>
<proteinExistence type="predicted"/>
<evidence type="ECO:0000256" key="3">
    <source>
        <dbReference type="ARBA" id="ARBA00049244"/>
    </source>
</evidence>
<evidence type="ECO:0000313" key="5">
    <source>
        <dbReference type="EMBL" id="GAE93001.1"/>
    </source>
</evidence>
<comment type="catalytic activity">
    <reaction evidence="3">
        <text>DNA(n) + a 2'-deoxyribonucleoside 5'-triphosphate = DNA(n+1) + diphosphate</text>
        <dbReference type="Rhea" id="RHEA:22508"/>
        <dbReference type="Rhea" id="RHEA-COMP:17339"/>
        <dbReference type="Rhea" id="RHEA-COMP:17340"/>
        <dbReference type="ChEBI" id="CHEBI:33019"/>
        <dbReference type="ChEBI" id="CHEBI:61560"/>
        <dbReference type="ChEBI" id="CHEBI:173112"/>
        <dbReference type="EC" id="2.7.7.7"/>
    </reaction>
</comment>
<name>W4VIN0_9BACI</name>
<dbReference type="Gene3D" id="3.30.70.370">
    <property type="match status" value="1"/>
</dbReference>
<dbReference type="Pfam" id="PF00476">
    <property type="entry name" value="DNA_pol_A"/>
    <property type="match status" value="1"/>
</dbReference>
<dbReference type="GO" id="GO:0006302">
    <property type="term" value="P:double-strand break repair"/>
    <property type="evidence" value="ECO:0007669"/>
    <property type="project" value="TreeGrafter"/>
</dbReference>